<proteinExistence type="predicted"/>
<accession>A0A1I0EGL0</accession>
<dbReference type="RefSeq" id="WP_090660165.1">
    <property type="nucleotide sequence ID" value="NZ_FOIA01000027.1"/>
</dbReference>
<sequence length="118" mass="13002">MESIAELANKWESAGVISQEEAELIFKSLDSYLEYEFEQIAIFIKKNDAEAGLCVLVKMTNFLSAAGSKVPGIITNLQKTIKKYQFHASMLGKKLGAKSLTISIGFPIGINISLTWDI</sequence>
<organism evidence="1 2">
    <name type="scientific">Nitrosomonas marina</name>
    <dbReference type="NCBI Taxonomy" id="917"/>
    <lineage>
        <taxon>Bacteria</taxon>
        <taxon>Pseudomonadati</taxon>
        <taxon>Pseudomonadota</taxon>
        <taxon>Betaproteobacteria</taxon>
        <taxon>Nitrosomonadales</taxon>
        <taxon>Nitrosomonadaceae</taxon>
        <taxon>Nitrosomonas</taxon>
    </lineage>
</organism>
<protein>
    <submittedName>
        <fullName evidence="1">Uncharacterized protein</fullName>
    </submittedName>
</protein>
<dbReference type="AlphaFoldDB" id="A0A1I0EGL0"/>
<keyword evidence="2" id="KW-1185">Reference proteome</keyword>
<evidence type="ECO:0000313" key="2">
    <source>
        <dbReference type="Proteomes" id="UP000199345"/>
    </source>
</evidence>
<gene>
    <name evidence="1" type="ORF">SAMN05216326_12711</name>
</gene>
<reference evidence="2" key="1">
    <citation type="submission" date="2016-10" db="EMBL/GenBank/DDBJ databases">
        <authorList>
            <person name="Varghese N."/>
            <person name="Submissions S."/>
        </authorList>
    </citation>
    <scope>NUCLEOTIDE SEQUENCE [LARGE SCALE GENOMIC DNA]</scope>
    <source>
        <strain evidence="2">Nm71</strain>
    </source>
</reference>
<name>A0A1I0EGL0_9PROT</name>
<evidence type="ECO:0000313" key="1">
    <source>
        <dbReference type="EMBL" id="SET43970.1"/>
    </source>
</evidence>
<dbReference type="EMBL" id="FOIA01000027">
    <property type="protein sequence ID" value="SET43970.1"/>
    <property type="molecule type" value="Genomic_DNA"/>
</dbReference>
<dbReference type="Proteomes" id="UP000199345">
    <property type="component" value="Unassembled WGS sequence"/>
</dbReference>